<dbReference type="GO" id="GO:0046872">
    <property type="term" value="F:metal ion binding"/>
    <property type="evidence" value="ECO:0007669"/>
    <property type="project" value="UniProtKB-KW"/>
</dbReference>
<keyword evidence="10" id="KW-1185">Reference proteome</keyword>
<dbReference type="InterPro" id="IPR008922">
    <property type="entry name" value="Di-copper_centre_dom_sf"/>
</dbReference>
<dbReference type="PROSITE" id="PS00498">
    <property type="entry name" value="TYROSINASE_2"/>
    <property type="match status" value="1"/>
</dbReference>
<gene>
    <name evidence="9" type="ORF">B0H66DRAFT_486092</name>
</gene>
<sequence length="601" mass="67349">MSLEAVPTTRPQPPNWTDDVLPLITDPYWIPEAKRSGNSSDWITEMKYYGNWDLSKYEDVTKRVVSIYQHLRSKTMPITDDPDDYWPEEALGKIRLWANAGFPLDSSSAPAPKLIIPQSVEPPPTYRIRRDIMSLSKEELAVYQSKLDDILQVGHLDSKWQELGFLHAEWCLHYQEATFLWHRAYLRYVEEQIDFPIPYWNCFSTGSANPDSPFAGVPPVFFEETYVSPKDGSVRPNPLKYALALNGVSKDPKSRLVTRDPVLVQGKSAGAGWAAKIALFTFYHEQMSHSLSQKNFTSSNTAEKFGFPWQNIPSFGENNPDSNYPFRFDFDELFEQVHDNIHGWVGPDMADNSYTAFDPIFLSYHANMDRLTSIFLDSNPTTQLTSRYPLQPFLDNGTRLAYDDPRRWIYTTIGDMAKDTRALGYTFAPPLSPDVKSSSLKSSAALFSAPSQPNGGRAISLPLLSETNDASNADVKKRIPYVIFTGVGCTTSSYRVDVFTPQATSMVPNPTTNPDFIGQVTRIGMGRGRVNGRRGPGNGRCRKPEATRVLSAERVAERLLEGGPEAGVKLVVTGFESGQEVGEEELKTLSGFEAKVVWLSS</sequence>
<keyword evidence="5" id="KW-0470">Melanin biosynthesis</keyword>
<name>A0AAE0LZ24_9PEZI</name>
<evidence type="ECO:0000256" key="6">
    <source>
        <dbReference type="ARBA" id="ARBA00048233"/>
    </source>
</evidence>
<evidence type="ECO:0000313" key="9">
    <source>
        <dbReference type="EMBL" id="KAK3312169.1"/>
    </source>
</evidence>
<dbReference type="PRINTS" id="PR00092">
    <property type="entry name" value="TYROSINASE"/>
</dbReference>
<dbReference type="EC" id="1.14.18.1" evidence="2"/>
<dbReference type="GO" id="GO:0042438">
    <property type="term" value="P:melanin biosynthetic process"/>
    <property type="evidence" value="ECO:0007669"/>
    <property type="project" value="UniProtKB-KW"/>
</dbReference>
<reference evidence="9" key="1">
    <citation type="journal article" date="2023" name="Mol. Phylogenet. Evol.">
        <title>Genome-scale phylogeny and comparative genomics of the fungal order Sordariales.</title>
        <authorList>
            <person name="Hensen N."/>
            <person name="Bonometti L."/>
            <person name="Westerberg I."/>
            <person name="Brannstrom I.O."/>
            <person name="Guillou S."/>
            <person name="Cros-Aarteil S."/>
            <person name="Calhoun S."/>
            <person name="Haridas S."/>
            <person name="Kuo A."/>
            <person name="Mondo S."/>
            <person name="Pangilinan J."/>
            <person name="Riley R."/>
            <person name="LaButti K."/>
            <person name="Andreopoulos B."/>
            <person name="Lipzen A."/>
            <person name="Chen C."/>
            <person name="Yan M."/>
            <person name="Daum C."/>
            <person name="Ng V."/>
            <person name="Clum A."/>
            <person name="Steindorff A."/>
            <person name="Ohm R.A."/>
            <person name="Martin F."/>
            <person name="Silar P."/>
            <person name="Natvig D.O."/>
            <person name="Lalanne C."/>
            <person name="Gautier V."/>
            <person name="Ament-Velasquez S.L."/>
            <person name="Kruys A."/>
            <person name="Hutchinson M.I."/>
            <person name="Powell A.J."/>
            <person name="Barry K."/>
            <person name="Miller A.N."/>
            <person name="Grigoriev I.V."/>
            <person name="Debuchy R."/>
            <person name="Gladieux P."/>
            <person name="Hiltunen Thoren M."/>
            <person name="Johannesson H."/>
        </authorList>
    </citation>
    <scope>NUCLEOTIDE SEQUENCE</scope>
    <source>
        <strain evidence="9">CBS 118394</strain>
    </source>
</reference>
<evidence type="ECO:0000256" key="3">
    <source>
        <dbReference type="ARBA" id="ARBA00022723"/>
    </source>
</evidence>
<evidence type="ECO:0000256" key="5">
    <source>
        <dbReference type="ARBA" id="ARBA00023101"/>
    </source>
</evidence>
<comment type="caution">
    <text evidence="9">The sequence shown here is derived from an EMBL/GenBank/DDBJ whole genome shotgun (WGS) entry which is preliminary data.</text>
</comment>
<evidence type="ECO:0000313" key="10">
    <source>
        <dbReference type="Proteomes" id="UP001283341"/>
    </source>
</evidence>
<protein>
    <recommendedName>
        <fullName evidence="2">tyrosinase</fullName>
        <ecNumber evidence="2">1.14.18.1</ecNumber>
    </recommendedName>
</protein>
<evidence type="ECO:0000256" key="7">
    <source>
        <dbReference type="ARBA" id="ARBA00048881"/>
    </source>
</evidence>
<dbReference type="InterPro" id="IPR002227">
    <property type="entry name" value="Tyrosinase_Cu-bd"/>
</dbReference>
<keyword evidence="4" id="KW-0186">Copper</keyword>
<organism evidence="9 10">
    <name type="scientific">Apodospora peruviana</name>
    <dbReference type="NCBI Taxonomy" id="516989"/>
    <lineage>
        <taxon>Eukaryota</taxon>
        <taxon>Fungi</taxon>
        <taxon>Dikarya</taxon>
        <taxon>Ascomycota</taxon>
        <taxon>Pezizomycotina</taxon>
        <taxon>Sordariomycetes</taxon>
        <taxon>Sordariomycetidae</taxon>
        <taxon>Sordariales</taxon>
        <taxon>Lasiosphaeriaceae</taxon>
        <taxon>Apodospora</taxon>
    </lineage>
</organism>
<accession>A0AAE0LZ24</accession>
<dbReference type="Proteomes" id="UP001283341">
    <property type="component" value="Unassembled WGS sequence"/>
</dbReference>
<dbReference type="AlphaFoldDB" id="A0AAE0LZ24"/>
<dbReference type="PANTHER" id="PTHR11474:SF76">
    <property type="entry name" value="SHKT DOMAIN-CONTAINING PROTEIN"/>
    <property type="match status" value="1"/>
</dbReference>
<comment type="catalytic activity">
    <reaction evidence="7">
        <text>L-tyrosine + O2 = L-dopaquinone + H2O</text>
        <dbReference type="Rhea" id="RHEA:18117"/>
        <dbReference type="ChEBI" id="CHEBI:15377"/>
        <dbReference type="ChEBI" id="CHEBI:15379"/>
        <dbReference type="ChEBI" id="CHEBI:57924"/>
        <dbReference type="ChEBI" id="CHEBI:58315"/>
        <dbReference type="EC" id="1.14.18.1"/>
    </reaction>
</comment>
<comment type="similarity">
    <text evidence="1">Belongs to the tyrosinase family.</text>
</comment>
<dbReference type="InterPro" id="IPR050316">
    <property type="entry name" value="Tyrosinase/Hemocyanin"/>
</dbReference>
<proteinExistence type="inferred from homology"/>
<evidence type="ECO:0000256" key="2">
    <source>
        <dbReference type="ARBA" id="ARBA00011906"/>
    </source>
</evidence>
<dbReference type="GO" id="GO:0004503">
    <property type="term" value="F:tyrosinase activity"/>
    <property type="evidence" value="ECO:0007669"/>
    <property type="project" value="UniProtKB-EC"/>
</dbReference>
<evidence type="ECO:0000256" key="1">
    <source>
        <dbReference type="ARBA" id="ARBA00009928"/>
    </source>
</evidence>
<feature type="domain" description="Tyrosinase copper-binding" evidence="8">
    <location>
        <begin position="358"/>
        <end position="369"/>
    </location>
</feature>
<dbReference type="EMBL" id="JAUEDM010000009">
    <property type="protein sequence ID" value="KAK3312169.1"/>
    <property type="molecule type" value="Genomic_DNA"/>
</dbReference>
<dbReference type="PANTHER" id="PTHR11474">
    <property type="entry name" value="TYROSINASE FAMILY MEMBER"/>
    <property type="match status" value="1"/>
</dbReference>
<dbReference type="Pfam" id="PF00264">
    <property type="entry name" value="Tyrosinase"/>
    <property type="match status" value="1"/>
</dbReference>
<reference evidence="9" key="2">
    <citation type="submission" date="2023-06" db="EMBL/GenBank/DDBJ databases">
        <authorList>
            <consortium name="Lawrence Berkeley National Laboratory"/>
            <person name="Haridas S."/>
            <person name="Hensen N."/>
            <person name="Bonometti L."/>
            <person name="Westerberg I."/>
            <person name="Brannstrom I.O."/>
            <person name="Guillou S."/>
            <person name="Cros-Aarteil S."/>
            <person name="Calhoun S."/>
            <person name="Kuo A."/>
            <person name="Mondo S."/>
            <person name="Pangilinan J."/>
            <person name="Riley R."/>
            <person name="Labutti K."/>
            <person name="Andreopoulos B."/>
            <person name="Lipzen A."/>
            <person name="Chen C."/>
            <person name="Yanf M."/>
            <person name="Daum C."/>
            <person name="Ng V."/>
            <person name="Clum A."/>
            <person name="Steindorff A."/>
            <person name="Ohm R."/>
            <person name="Martin F."/>
            <person name="Silar P."/>
            <person name="Natvig D."/>
            <person name="Lalanne C."/>
            <person name="Gautier V."/>
            <person name="Ament-Velasquez S.L."/>
            <person name="Kruys A."/>
            <person name="Hutchinson M.I."/>
            <person name="Powell A.J."/>
            <person name="Barry K."/>
            <person name="Miller A.N."/>
            <person name="Grigoriev I.V."/>
            <person name="Debuchy R."/>
            <person name="Gladieux P."/>
            <person name="Thoren M.H."/>
            <person name="Johannesson H."/>
        </authorList>
    </citation>
    <scope>NUCLEOTIDE SEQUENCE</scope>
    <source>
        <strain evidence="9">CBS 118394</strain>
    </source>
</reference>
<comment type="catalytic activity">
    <reaction evidence="6">
        <text>2 L-dopa + O2 = 2 L-dopaquinone + 2 H2O</text>
        <dbReference type="Rhea" id="RHEA:34287"/>
        <dbReference type="ChEBI" id="CHEBI:15377"/>
        <dbReference type="ChEBI" id="CHEBI:15379"/>
        <dbReference type="ChEBI" id="CHEBI:57504"/>
        <dbReference type="ChEBI" id="CHEBI:57924"/>
        <dbReference type="EC" id="1.14.18.1"/>
    </reaction>
</comment>
<dbReference type="Gene3D" id="1.10.1280.10">
    <property type="entry name" value="Di-copper center containing domain from catechol oxidase"/>
    <property type="match status" value="1"/>
</dbReference>
<dbReference type="SUPFAM" id="SSF48056">
    <property type="entry name" value="Di-copper centre-containing domain"/>
    <property type="match status" value="1"/>
</dbReference>
<keyword evidence="3" id="KW-0479">Metal-binding</keyword>
<evidence type="ECO:0000256" key="4">
    <source>
        <dbReference type="ARBA" id="ARBA00023008"/>
    </source>
</evidence>
<evidence type="ECO:0000259" key="8">
    <source>
        <dbReference type="PROSITE" id="PS00498"/>
    </source>
</evidence>